<dbReference type="STRING" id="1121130.GCA_000519105_02364"/>
<dbReference type="AlphaFoldDB" id="A0A412X6X4"/>
<dbReference type="Pfam" id="PF15562">
    <property type="entry name" value="Imm17"/>
    <property type="match status" value="1"/>
</dbReference>
<accession>A0A412X6X4</accession>
<keyword evidence="1" id="KW-1133">Transmembrane helix</keyword>
<dbReference type="InterPro" id="IPR029087">
    <property type="entry name" value="Imm17"/>
</dbReference>
<keyword evidence="1" id="KW-0812">Transmembrane</keyword>
<evidence type="ECO:0000313" key="3">
    <source>
        <dbReference type="Proteomes" id="UP000283589"/>
    </source>
</evidence>
<evidence type="ECO:0000313" key="2">
    <source>
        <dbReference type="EMBL" id="RGV36650.1"/>
    </source>
</evidence>
<feature type="transmembrane region" description="Helical" evidence="1">
    <location>
        <begin position="12"/>
        <end position="31"/>
    </location>
</feature>
<dbReference type="EMBL" id="QRZA01000001">
    <property type="protein sequence ID" value="RGV36650.1"/>
    <property type="molecule type" value="Genomic_DNA"/>
</dbReference>
<keyword evidence="1" id="KW-0472">Membrane</keyword>
<evidence type="ECO:0000256" key="1">
    <source>
        <dbReference type="SAM" id="Phobius"/>
    </source>
</evidence>
<feature type="transmembrane region" description="Helical" evidence="1">
    <location>
        <begin position="61"/>
        <end position="82"/>
    </location>
</feature>
<sequence>MKDKDLSSDIPAEYTVWLVPLFGIVMLVGAIQKWKWVLQMQGTRPFGFLYWLGYLWGEKGYRVGMILLSIIIIICGLLLAFLM</sequence>
<reference evidence="2 3" key="1">
    <citation type="submission" date="2018-08" db="EMBL/GenBank/DDBJ databases">
        <title>A genome reference for cultivated species of the human gut microbiota.</title>
        <authorList>
            <person name="Zou Y."/>
            <person name="Xue W."/>
            <person name="Luo G."/>
        </authorList>
    </citation>
    <scope>NUCLEOTIDE SEQUENCE [LARGE SCALE GENOMIC DNA]</scope>
    <source>
        <strain evidence="2 3">AF14-49</strain>
    </source>
</reference>
<gene>
    <name evidence="2" type="ORF">DWW18_00150</name>
</gene>
<dbReference type="Proteomes" id="UP000283589">
    <property type="component" value="Unassembled WGS sequence"/>
</dbReference>
<protein>
    <recommendedName>
        <fullName evidence="4">Immunity protein 17</fullName>
    </recommendedName>
</protein>
<proteinExistence type="predicted"/>
<evidence type="ECO:0008006" key="4">
    <source>
        <dbReference type="Google" id="ProtNLM"/>
    </source>
</evidence>
<dbReference type="RefSeq" id="WP_118258263.1">
    <property type="nucleotide sequence ID" value="NZ_CALBWO010000038.1"/>
</dbReference>
<organism evidence="2 3">
    <name type="scientific">Butyricimonas virosa</name>
    <dbReference type="NCBI Taxonomy" id="544645"/>
    <lineage>
        <taxon>Bacteria</taxon>
        <taxon>Pseudomonadati</taxon>
        <taxon>Bacteroidota</taxon>
        <taxon>Bacteroidia</taxon>
        <taxon>Bacteroidales</taxon>
        <taxon>Odoribacteraceae</taxon>
        <taxon>Butyricimonas</taxon>
    </lineage>
</organism>
<name>A0A412X6X4_9BACT</name>
<comment type="caution">
    <text evidence="2">The sequence shown here is derived from an EMBL/GenBank/DDBJ whole genome shotgun (WGS) entry which is preliminary data.</text>
</comment>